<evidence type="ECO:0000313" key="4">
    <source>
        <dbReference type="EMBL" id="UYV67878.1"/>
    </source>
</evidence>
<dbReference type="Proteomes" id="UP001235939">
    <property type="component" value="Chromosome 05"/>
</dbReference>
<keyword evidence="5" id="KW-1185">Reference proteome</keyword>
<dbReference type="InterPro" id="IPR012337">
    <property type="entry name" value="RNaseH-like_sf"/>
</dbReference>
<dbReference type="CDD" id="cd09274">
    <property type="entry name" value="RNase_HI_RT_Ty3"/>
    <property type="match status" value="1"/>
</dbReference>
<dbReference type="Pfam" id="PF25597">
    <property type="entry name" value="SH3_retrovirus"/>
    <property type="match status" value="1"/>
</dbReference>
<dbReference type="InterPro" id="IPR043502">
    <property type="entry name" value="DNA/RNA_pol_sf"/>
</dbReference>
<dbReference type="SUPFAM" id="SSF53098">
    <property type="entry name" value="Ribonuclease H-like"/>
    <property type="match status" value="1"/>
</dbReference>
<evidence type="ECO:0000313" key="5">
    <source>
        <dbReference type="Proteomes" id="UP001235939"/>
    </source>
</evidence>
<dbReference type="InterPro" id="IPR050951">
    <property type="entry name" value="Retrovirus_Pol_polyprotein"/>
</dbReference>
<evidence type="ECO:0000256" key="1">
    <source>
        <dbReference type="SAM" id="MobiDB-lite"/>
    </source>
</evidence>
<dbReference type="PROSITE" id="PS50878">
    <property type="entry name" value="RT_POL"/>
    <property type="match status" value="1"/>
</dbReference>
<feature type="compositionally biased region" description="Basic and acidic residues" evidence="1">
    <location>
        <begin position="933"/>
        <end position="943"/>
    </location>
</feature>
<organism evidence="4 5">
    <name type="scientific">Cordylochernes scorpioides</name>
    <dbReference type="NCBI Taxonomy" id="51811"/>
    <lineage>
        <taxon>Eukaryota</taxon>
        <taxon>Metazoa</taxon>
        <taxon>Ecdysozoa</taxon>
        <taxon>Arthropoda</taxon>
        <taxon>Chelicerata</taxon>
        <taxon>Arachnida</taxon>
        <taxon>Pseudoscorpiones</taxon>
        <taxon>Cheliferoidea</taxon>
        <taxon>Chernetidae</taxon>
        <taxon>Cordylochernes</taxon>
    </lineage>
</organism>
<dbReference type="InterPro" id="IPR057670">
    <property type="entry name" value="SH3_retrovirus"/>
</dbReference>
<dbReference type="CDD" id="cd01647">
    <property type="entry name" value="RT_LTR"/>
    <property type="match status" value="1"/>
</dbReference>
<reference evidence="4 5" key="1">
    <citation type="submission" date="2022-01" db="EMBL/GenBank/DDBJ databases">
        <title>A chromosomal length assembly of Cordylochernes scorpioides.</title>
        <authorList>
            <person name="Zeh D."/>
            <person name="Zeh J."/>
        </authorList>
    </citation>
    <scope>NUCLEOTIDE SEQUENCE [LARGE SCALE GENOMIC DNA]</scope>
    <source>
        <strain evidence="4">IN4F17</strain>
        <tissue evidence="4">Whole Body</tissue>
    </source>
</reference>
<proteinExistence type="predicted"/>
<feature type="domain" description="Integrase catalytic" evidence="3">
    <location>
        <begin position="248"/>
        <end position="414"/>
    </location>
</feature>
<dbReference type="SUPFAM" id="SSF56672">
    <property type="entry name" value="DNA/RNA polymerases"/>
    <property type="match status" value="1"/>
</dbReference>
<dbReference type="InterPro" id="IPR036397">
    <property type="entry name" value="RNaseH_sf"/>
</dbReference>
<accession>A0ABY6KGC1</accession>
<feature type="domain" description="Integrase catalytic" evidence="3">
    <location>
        <begin position="622"/>
        <end position="798"/>
    </location>
</feature>
<dbReference type="PANTHER" id="PTHR37984:SF5">
    <property type="entry name" value="PROTEIN NYNRIN-LIKE"/>
    <property type="match status" value="1"/>
</dbReference>
<feature type="region of interest" description="Disordered" evidence="1">
    <location>
        <begin position="489"/>
        <end position="533"/>
    </location>
</feature>
<dbReference type="InterPro" id="IPR000477">
    <property type="entry name" value="RT_dom"/>
</dbReference>
<evidence type="ECO:0000259" key="2">
    <source>
        <dbReference type="PROSITE" id="PS50878"/>
    </source>
</evidence>
<gene>
    <name evidence="4" type="ORF">LAZ67_5002356</name>
</gene>
<dbReference type="Pfam" id="PF00078">
    <property type="entry name" value="RVT_1"/>
    <property type="match status" value="1"/>
</dbReference>
<evidence type="ECO:0000259" key="3">
    <source>
        <dbReference type="PROSITE" id="PS50994"/>
    </source>
</evidence>
<feature type="region of interest" description="Disordered" evidence="1">
    <location>
        <begin position="907"/>
        <end position="943"/>
    </location>
</feature>
<dbReference type="PANTHER" id="PTHR37984">
    <property type="entry name" value="PROTEIN CBG26694"/>
    <property type="match status" value="1"/>
</dbReference>
<dbReference type="EMBL" id="CP092867">
    <property type="protein sequence ID" value="UYV67878.1"/>
    <property type="molecule type" value="Genomic_DNA"/>
</dbReference>
<sequence length="962" mass="112016">MRQPDSITYYNSYLDFSKVDINPNFSNQTISDILHKYKNVFSKHNFDIGHIKTNPICISLLDNIPIAQKPYRTPFYNNAKIQKQITELLKYDIIRPSSSPYSSPALLVNKKSDTPNHPTRLCIDYRKLNQKTVPEHTPIPLIEQIIDRLSKSKIYTILDVKNAYWHIPIDEKDKYKTSFVTQLGCYEWNRLSYGLKNVPSQFERIMKSIFTKHNIHYALNYFDDIIIHSKTYEEHIKHLEGILNVFKQENIKLNLNKYASSLGVAGVLKQLDEQGILHPIGYFSRKLHSYEQNYTASEIETLAIINSVQIFHTYLHNIYFTLHTDHLPLKWIKNVKNPQDRNNVKHLLTSAHHPETNAKVERLNSTIINRLRCEYNANLKILWTKYIPKITESYNETVHTTTGFTPKLLYYGIQPQYIEHDTETHTPIEKARKLAIERTIKSHEHSKQLYYIKHSEPILRKEIRLQVLHPNQEKVEYSDLPSAMRLVPHSDNIPVAQPPENVIFSDDDSDRREQQSDDTNFEAGASSEPPLLTQGNLNDLKGLVMTMIQNSGVYIFVDSSKISLKAVLLHNENKFPSVPIANASNMKETYENMRMLLKKIEYERYGWKICSDLKIHFLHSHLDFFPDNLGAVSDEHGERFHQDISSVEKRYQEPDMEDKSTWEIWSDKKDEAFGIVITKWTNEQAGMIIARAENELSLIIKDVRTDNRTEFCNSRFEGLFKGSGIHHQLATTYSPQSNGVAERVNRTLIDTARTLLIDSKLLMKFWAEAIATATYIKNCTPHRSIKHDTPMQRWNGRKPSVKHIRIFGCLTHWLESKPRRNKFSPKGRNEIFIGYSIKIKAYRIYDIMTKRIHEVRSVIFSEDKRGIDYANDIREYTNCINLTYKGNCEEIVGYFLILKEDNPVTESKMKSQDDTSVKPSGDCKNYSSQTEPIEERCVKGGKKKVETKSILEERHKARLKEQ</sequence>
<dbReference type="PROSITE" id="PS50994">
    <property type="entry name" value="INTEGRASE"/>
    <property type="match status" value="2"/>
</dbReference>
<dbReference type="Gene3D" id="3.30.70.270">
    <property type="match status" value="1"/>
</dbReference>
<dbReference type="Gene3D" id="3.10.10.10">
    <property type="entry name" value="HIV Type 1 Reverse Transcriptase, subunit A, domain 1"/>
    <property type="match status" value="1"/>
</dbReference>
<name>A0ABY6KGC1_9ARAC</name>
<dbReference type="InterPro" id="IPR001584">
    <property type="entry name" value="Integrase_cat-core"/>
</dbReference>
<dbReference type="InterPro" id="IPR043128">
    <property type="entry name" value="Rev_trsase/Diguanyl_cyclase"/>
</dbReference>
<dbReference type="Gene3D" id="3.30.420.10">
    <property type="entry name" value="Ribonuclease H-like superfamily/Ribonuclease H"/>
    <property type="match status" value="2"/>
</dbReference>
<feature type="compositionally biased region" description="Basic and acidic residues" evidence="1">
    <location>
        <begin position="907"/>
        <end position="916"/>
    </location>
</feature>
<feature type="domain" description="Reverse transcriptase" evidence="2">
    <location>
        <begin position="89"/>
        <end position="284"/>
    </location>
</feature>
<protein>
    <submittedName>
        <fullName evidence="4">K02A2.6-like</fullName>
    </submittedName>
</protein>